<reference evidence="1" key="1">
    <citation type="journal article" date="2014" name="Front. Microbiol.">
        <title>High frequency of phylogenetically diverse reductive dehalogenase-homologous genes in deep subseafloor sedimentary metagenomes.</title>
        <authorList>
            <person name="Kawai M."/>
            <person name="Futagami T."/>
            <person name="Toyoda A."/>
            <person name="Takaki Y."/>
            <person name="Nishi S."/>
            <person name="Hori S."/>
            <person name="Arai W."/>
            <person name="Tsubouchi T."/>
            <person name="Morono Y."/>
            <person name="Uchiyama I."/>
            <person name="Ito T."/>
            <person name="Fujiyama A."/>
            <person name="Inagaki F."/>
            <person name="Takami H."/>
        </authorList>
    </citation>
    <scope>NUCLEOTIDE SEQUENCE</scope>
    <source>
        <strain evidence="1">Expedition CK06-06</strain>
    </source>
</reference>
<name>X0WGJ5_9ZZZZ</name>
<gene>
    <name evidence="1" type="ORF">S01H1_51503</name>
</gene>
<protein>
    <submittedName>
        <fullName evidence="1">Uncharacterized protein</fullName>
    </submittedName>
</protein>
<feature type="non-terminal residue" evidence="1">
    <location>
        <position position="31"/>
    </location>
</feature>
<sequence length="31" mass="3368">MVAIELFRASYYRWSATKGHVLGGGDPVTGQ</sequence>
<dbReference type="AlphaFoldDB" id="X0WGJ5"/>
<proteinExistence type="predicted"/>
<dbReference type="EMBL" id="BARS01033235">
    <property type="protein sequence ID" value="GAG23648.1"/>
    <property type="molecule type" value="Genomic_DNA"/>
</dbReference>
<organism evidence="1">
    <name type="scientific">marine sediment metagenome</name>
    <dbReference type="NCBI Taxonomy" id="412755"/>
    <lineage>
        <taxon>unclassified sequences</taxon>
        <taxon>metagenomes</taxon>
        <taxon>ecological metagenomes</taxon>
    </lineage>
</organism>
<accession>X0WGJ5</accession>
<comment type="caution">
    <text evidence="1">The sequence shown here is derived from an EMBL/GenBank/DDBJ whole genome shotgun (WGS) entry which is preliminary data.</text>
</comment>
<evidence type="ECO:0000313" key="1">
    <source>
        <dbReference type="EMBL" id="GAG23648.1"/>
    </source>
</evidence>